<dbReference type="InterPro" id="IPR037185">
    <property type="entry name" value="EmrE-like"/>
</dbReference>
<feature type="transmembrane region" description="Helical" evidence="1">
    <location>
        <begin position="275"/>
        <end position="298"/>
    </location>
</feature>
<keyword evidence="1" id="KW-0472">Membrane</keyword>
<keyword evidence="1" id="KW-1133">Transmembrane helix</keyword>
<dbReference type="Gene3D" id="1.10.3730.20">
    <property type="match status" value="1"/>
</dbReference>
<reference evidence="3" key="1">
    <citation type="submission" date="2022-09" db="EMBL/GenBank/DDBJ databases">
        <title>Actin cytoskeleton and complex cell architecture in an #Asgard archaeon.</title>
        <authorList>
            <person name="Ponce Toledo R.I."/>
            <person name="Schleper C."/>
            <person name="Rodrigues Oliveira T."/>
            <person name="Wollweber F."/>
            <person name="Xu J."/>
            <person name="Rittmann S."/>
            <person name="Klingl A."/>
            <person name="Pilhofer M."/>
        </authorList>
    </citation>
    <scope>NUCLEOTIDE SEQUENCE</scope>
    <source>
        <strain evidence="3">B-35</strain>
    </source>
</reference>
<evidence type="ECO:0000313" key="4">
    <source>
        <dbReference type="Proteomes" id="UP001208689"/>
    </source>
</evidence>
<keyword evidence="1" id="KW-0812">Transmembrane</keyword>
<feature type="transmembrane region" description="Helical" evidence="1">
    <location>
        <begin position="177"/>
        <end position="196"/>
    </location>
</feature>
<dbReference type="Pfam" id="PF00892">
    <property type="entry name" value="EamA"/>
    <property type="match status" value="2"/>
</dbReference>
<evidence type="ECO:0000256" key="1">
    <source>
        <dbReference type="SAM" id="Phobius"/>
    </source>
</evidence>
<keyword evidence="4" id="KW-1185">Reference proteome</keyword>
<evidence type="ECO:0000259" key="2">
    <source>
        <dbReference type="Pfam" id="PF00892"/>
    </source>
</evidence>
<evidence type="ECO:0000313" key="3">
    <source>
        <dbReference type="EMBL" id="UYP47802.1"/>
    </source>
</evidence>
<dbReference type="PANTHER" id="PTHR22911">
    <property type="entry name" value="ACYL-MALONYL CONDENSING ENZYME-RELATED"/>
    <property type="match status" value="1"/>
</dbReference>
<feature type="domain" description="EamA" evidence="2">
    <location>
        <begin position="23"/>
        <end position="169"/>
    </location>
</feature>
<sequence length="334" mass="37312">MGSEIALHIDDEEINSKTSFQGLWGIIFALIVLVGNGVHPIINSSRPEDLSALQFVFLMSLIECCLSLPFFIKDMKKRKLTPITSDLTSFQKLPIKNVISRLVLVGLIFSLATYLYIEGLTLAGGVSGSIALKTSPIYAMIVGFFFLHEKFDIKQIFLTFLMLVGLFYLGTEGKFELDAFSLGFGMCLITPLFWTIGHAITKPLLVRKLAPPSQVIFIRSGVITLTIFCVNVFNDGLQIILHSFTQINHLFFAFLMGGTYFLMHLSWYNSISLIDLSYASALVTPSPVITALLSFIILGEPIKGYHIIGMVIMLIGLYLMIYIKAKKRDKEKKN</sequence>
<dbReference type="InterPro" id="IPR000620">
    <property type="entry name" value="EamA_dom"/>
</dbReference>
<dbReference type="SUPFAM" id="SSF103481">
    <property type="entry name" value="Multidrug resistance efflux transporter EmrE"/>
    <property type="match status" value="2"/>
</dbReference>
<dbReference type="Proteomes" id="UP001208689">
    <property type="component" value="Chromosome"/>
</dbReference>
<name>A0ABY6HY57_9ARCH</name>
<feature type="transmembrane region" description="Helical" evidence="1">
    <location>
        <begin position="239"/>
        <end position="263"/>
    </location>
</feature>
<feature type="transmembrane region" description="Helical" evidence="1">
    <location>
        <begin position="129"/>
        <end position="148"/>
    </location>
</feature>
<feature type="transmembrane region" description="Helical" evidence="1">
    <location>
        <begin position="155"/>
        <end position="171"/>
    </location>
</feature>
<feature type="transmembrane region" description="Helical" evidence="1">
    <location>
        <begin position="216"/>
        <end position="233"/>
    </location>
</feature>
<feature type="transmembrane region" description="Helical" evidence="1">
    <location>
        <begin position="23"/>
        <end position="42"/>
    </location>
</feature>
<feature type="transmembrane region" description="Helical" evidence="1">
    <location>
        <begin position="54"/>
        <end position="72"/>
    </location>
</feature>
<organism evidence="3 4">
    <name type="scientific">Candidatus Lokiarchaeum ossiferum</name>
    <dbReference type="NCBI Taxonomy" id="2951803"/>
    <lineage>
        <taxon>Archaea</taxon>
        <taxon>Promethearchaeati</taxon>
        <taxon>Promethearchaeota</taxon>
        <taxon>Promethearchaeia</taxon>
        <taxon>Promethearchaeales</taxon>
        <taxon>Promethearchaeaceae</taxon>
        <taxon>Candidatus Lokiarchaeum</taxon>
    </lineage>
</organism>
<gene>
    <name evidence="3" type="ORF">NEF87_004087</name>
</gene>
<feature type="domain" description="EamA" evidence="2">
    <location>
        <begin position="183"/>
        <end position="321"/>
    </location>
</feature>
<proteinExistence type="predicted"/>
<accession>A0ABY6HY57</accession>
<feature type="transmembrane region" description="Helical" evidence="1">
    <location>
        <begin position="304"/>
        <end position="323"/>
    </location>
</feature>
<protein>
    <recommendedName>
        <fullName evidence="2">EamA domain-containing protein</fullName>
    </recommendedName>
</protein>
<dbReference type="EMBL" id="CP104013">
    <property type="protein sequence ID" value="UYP47802.1"/>
    <property type="molecule type" value="Genomic_DNA"/>
</dbReference>
<feature type="transmembrane region" description="Helical" evidence="1">
    <location>
        <begin position="98"/>
        <end position="117"/>
    </location>
</feature>